<keyword evidence="5 6" id="KW-0472">Membrane</keyword>
<feature type="transmembrane region" description="Helical" evidence="6">
    <location>
        <begin position="171"/>
        <end position="198"/>
    </location>
</feature>
<dbReference type="EMBL" id="BAABME010007718">
    <property type="protein sequence ID" value="GAA0171551.1"/>
    <property type="molecule type" value="Genomic_DNA"/>
</dbReference>
<reference evidence="8 9" key="1">
    <citation type="submission" date="2024-01" db="EMBL/GenBank/DDBJ databases">
        <title>The complete chloroplast genome sequence of Lithospermum erythrorhizon: insights into the phylogenetic relationship among Boraginaceae species and the maternal lineages of purple gromwells.</title>
        <authorList>
            <person name="Okada T."/>
            <person name="Watanabe K."/>
        </authorList>
    </citation>
    <scope>NUCLEOTIDE SEQUENCE [LARGE SCALE GENOMIC DNA]</scope>
</reference>
<proteinExistence type="predicted"/>
<evidence type="ECO:0000256" key="2">
    <source>
        <dbReference type="ARBA" id="ARBA00022692"/>
    </source>
</evidence>
<gene>
    <name evidence="8" type="ORF">LIER_25555</name>
</gene>
<evidence type="ECO:0000256" key="3">
    <source>
        <dbReference type="ARBA" id="ARBA00022824"/>
    </source>
</evidence>
<evidence type="ECO:0000256" key="4">
    <source>
        <dbReference type="ARBA" id="ARBA00022989"/>
    </source>
</evidence>
<sequence length="251" mass="28159">MGDADDHHSAIETKITETFHDNDSSSSEDENGKNKNNNVEKLKANVYRIFSREKPLHIVLGGGKAADIFLWRQKKVTAGLVGLVTAVWVLFELLQYHLLTLVCHLLLLGLAFSFLWSRASSFINNKSPPPIPDVFLPEDIVLQVAAAFRIETNRAFFVLREIALGKDLKKFIGVISGLWIISVLGSSFSFLTLFYIAFMLLHTVPFLYERYEDQVDAFAEKAEAEIKKQYAVFEAKVLSKVPIGPLKGKVA</sequence>
<evidence type="ECO:0000256" key="5">
    <source>
        <dbReference type="ARBA" id="ARBA00023136"/>
    </source>
</evidence>
<dbReference type="PROSITE" id="PS50845">
    <property type="entry name" value="RETICULON"/>
    <property type="match status" value="1"/>
</dbReference>
<evidence type="ECO:0000313" key="9">
    <source>
        <dbReference type="Proteomes" id="UP001454036"/>
    </source>
</evidence>
<keyword evidence="4 6" id="KW-1133">Transmembrane helix</keyword>
<comment type="caution">
    <text evidence="8">The sequence shown here is derived from an EMBL/GenBank/DDBJ whole genome shotgun (WGS) entry which is preliminary data.</text>
</comment>
<dbReference type="GO" id="GO:0009617">
    <property type="term" value="P:response to bacterium"/>
    <property type="evidence" value="ECO:0007669"/>
    <property type="project" value="InterPro"/>
</dbReference>
<organism evidence="8 9">
    <name type="scientific">Lithospermum erythrorhizon</name>
    <name type="common">Purple gromwell</name>
    <name type="synonym">Lithospermum officinale var. erythrorhizon</name>
    <dbReference type="NCBI Taxonomy" id="34254"/>
    <lineage>
        <taxon>Eukaryota</taxon>
        <taxon>Viridiplantae</taxon>
        <taxon>Streptophyta</taxon>
        <taxon>Embryophyta</taxon>
        <taxon>Tracheophyta</taxon>
        <taxon>Spermatophyta</taxon>
        <taxon>Magnoliopsida</taxon>
        <taxon>eudicotyledons</taxon>
        <taxon>Gunneridae</taxon>
        <taxon>Pentapetalae</taxon>
        <taxon>asterids</taxon>
        <taxon>lamiids</taxon>
        <taxon>Boraginales</taxon>
        <taxon>Boraginaceae</taxon>
        <taxon>Boraginoideae</taxon>
        <taxon>Lithospermeae</taxon>
        <taxon>Lithospermum</taxon>
    </lineage>
</organism>
<feature type="transmembrane region" description="Helical" evidence="6">
    <location>
        <begin position="97"/>
        <end position="116"/>
    </location>
</feature>
<evidence type="ECO:0000256" key="1">
    <source>
        <dbReference type="ARBA" id="ARBA00004477"/>
    </source>
</evidence>
<dbReference type="Pfam" id="PF02453">
    <property type="entry name" value="Reticulon"/>
    <property type="match status" value="1"/>
</dbReference>
<keyword evidence="3 6" id="KW-0256">Endoplasmic reticulum</keyword>
<name>A0AAV3R7A8_LITER</name>
<evidence type="ECO:0000256" key="6">
    <source>
        <dbReference type="RuleBase" id="RU363132"/>
    </source>
</evidence>
<dbReference type="GO" id="GO:0005789">
    <property type="term" value="C:endoplasmic reticulum membrane"/>
    <property type="evidence" value="ECO:0007669"/>
    <property type="project" value="UniProtKB-SubCell"/>
</dbReference>
<feature type="domain" description="Reticulon" evidence="7">
    <location>
        <begin position="65"/>
        <end position="251"/>
    </location>
</feature>
<dbReference type="InterPro" id="IPR045064">
    <property type="entry name" value="Reticulon-like"/>
</dbReference>
<dbReference type="AlphaFoldDB" id="A0AAV3R7A8"/>
<dbReference type="PANTHER" id="PTHR10994:SF144">
    <property type="entry name" value="RETICULON-LIKE PROTEIN"/>
    <property type="match status" value="1"/>
</dbReference>
<accession>A0AAV3R7A8</accession>
<evidence type="ECO:0000259" key="7">
    <source>
        <dbReference type="PROSITE" id="PS50845"/>
    </source>
</evidence>
<comment type="subcellular location">
    <subcellularLocation>
        <location evidence="1 6">Endoplasmic reticulum membrane</location>
        <topology evidence="1 6">Multi-pass membrane protein</topology>
    </subcellularLocation>
</comment>
<dbReference type="PANTHER" id="PTHR10994">
    <property type="entry name" value="RETICULON"/>
    <property type="match status" value="1"/>
</dbReference>
<keyword evidence="9" id="KW-1185">Reference proteome</keyword>
<evidence type="ECO:0000313" key="8">
    <source>
        <dbReference type="EMBL" id="GAA0171551.1"/>
    </source>
</evidence>
<keyword evidence="2 6" id="KW-0812">Transmembrane</keyword>
<dbReference type="Proteomes" id="UP001454036">
    <property type="component" value="Unassembled WGS sequence"/>
</dbReference>
<dbReference type="InterPro" id="IPR003388">
    <property type="entry name" value="Reticulon"/>
</dbReference>
<protein>
    <recommendedName>
        <fullName evidence="6">Reticulon-like protein</fullName>
    </recommendedName>
</protein>